<protein>
    <submittedName>
        <fullName evidence="2">Uncharacterized protein</fullName>
    </submittedName>
</protein>
<comment type="caution">
    <text evidence="2">The sequence shown here is derived from an EMBL/GenBank/DDBJ whole genome shotgun (WGS) entry which is preliminary data.</text>
</comment>
<feature type="compositionally biased region" description="Basic and acidic residues" evidence="1">
    <location>
        <begin position="95"/>
        <end position="109"/>
    </location>
</feature>
<organism evidence="2 3">
    <name type="scientific">Eumeta variegata</name>
    <name type="common">Bagworm moth</name>
    <name type="synonym">Eumeta japonica</name>
    <dbReference type="NCBI Taxonomy" id="151549"/>
    <lineage>
        <taxon>Eukaryota</taxon>
        <taxon>Metazoa</taxon>
        <taxon>Ecdysozoa</taxon>
        <taxon>Arthropoda</taxon>
        <taxon>Hexapoda</taxon>
        <taxon>Insecta</taxon>
        <taxon>Pterygota</taxon>
        <taxon>Neoptera</taxon>
        <taxon>Endopterygota</taxon>
        <taxon>Lepidoptera</taxon>
        <taxon>Glossata</taxon>
        <taxon>Ditrysia</taxon>
        <taxon>Tineoidea</taxon>
        <taxon>Psychidae</taxon>
        <taxon>Oiketicinae</taxon>
        <taxon>Eumeta</taxon>
    </lineage>
</organism>
<gene>
    <name evidence="2" type="ORF">EVAR_51622_1</name>
</gene>
<reference evidence="2 3" key="1">
    <citation type="journal article" date="2019" name="Commun. Biol.">
        <title>The bagworm genome reveals a unique fibroin gene that provides high tensile strength.</title>
        <authorList>
            <person name="Kono N."/>
            <person name="Nakamura H."/>
            <person name="Ohtoshi R."/>
            <person name="Tomita M."/>
            <person name="Numata K."/>
            <person name="Arakawa K."/>
        </authorList>
    </citation>
    <scope>NUCLEOTIDE SEQUENCE [LARGE SCALE GENOMIC DNA]</scope>
</reference>
<evidence type="ECO:0000256" key="1">
    <source>
        <dbReference type="SAM" id="MobiDB-lite"/>
    </source>
</evidence>
<evidence type="ECO:0000313" key="2">
    <source>
        <dbReference type="EMBL" id="GBP73709.1"/>
    </source>
</evidence>
<dbReference type="Proteomes" id="UP000299102">
    <property type="component" value="Unassembled WGS sequence"/>
</dbReference>
<keyword evidence="3" id="KW-1185">Reference proteome</keyword>
<evidence type="ECO:0000313" key="3">
    <source>
        <dbReference type="Proteomes" id="UP000299102"/>
    </source>
</evidence>
<feature type="region of interest" description="Disordered" evidence="1">
    <location>
        <begin position="43"/>
        <end position="125"/>
    </location>
</feature>
<accession>A0A4C1YGE8</accession>
<dbReference type="AlphaFoldDB" id="A0A4C1YGE8"/>
<feature type="compositionally biased region" description="Basic and acidic residues" evidence="1">
    <location>
        <begin position="55"/>
        <end position="65"/>
    </location>
</feature>
<proteinExistence type="predicted"/>
<name>A0A4C1YGE8_EUMVA</name>
<dbReference type="EMBL" id="BGZK01001183">
    <property type="protein sequence ID" value="GBP73709.1"/>
    <property type="molecule type" value="Genomic_DNA"/>
</dbReference>
<sequence length="138" mass="15707">MLRVGDVDWQVAWRESLRWKISERDGVNNPFEGVKIASRIQWMPPKKPGSTATLRADRDTRDFKSKKPCRNQKNTDRCQGWLQPSSSWGVAHTRFSHDSSQSDKNRQDSPGEVGHGGHASIDQRLVPKLTATLELRTL</sequence>